<dbReference type="SUPFAM" id="SSF56112">
    <property type="entry name" value="Protein kinase-like (PK-like)"/>
    <property type="match status" value="1"/>
</dbReference>
<dbReference type="AlphaFoldDB" id="A0A8D5U8U1"/>
<dbReference type="PROSITE" id="PS00107">
    <property type="entry name" value="PROTEIN_KINASE_ATP"/>
    <property type="match status" value="1"/>
</dbReference>
<evidence type="ECO:0000256" key="1">
    <source>
        <dbReference type="ARBA" id="ARBA00022679"/>
    </source>
</evidence>
<dbReference type="Proteomes" id="UP000825123">
    <property type="component" value="Chromosome"/>
</dbReference>
<dbReference type="PANTHER" id="PTHR11042">
    <property type="entry name" value="EUKARYOTIC TRANSLATION INITIATION FACTOR 2-ALPHA KINASE EIF2-ALPHA KINASE -RELATED"/>
    <property type="match status" value="1"/>
</dbReference>
<feature type="transmembrane region" description="Helical" evidence="6">
    <location>
        <begin position="83"/>
        <end position="108"/>
    </location>
</feature>
<keyword evidence="1" id="KW-0808">Transferase</keyword>
<evidence type="ECO:0000256" key="3">
    <source>
        <dbReference type="ARBA" id="ARBA00022777"/>
    </source>
</evidence>
<dbReference type="RefSeq" id="WP_221287818.1">
    <property type="nucleotide sequence ID" value="NZ_AP024597.1"/>
</dbReference>
<evidence type="ECO:0000313" key="9">
    <source>
        <dbReference type="Proteomes" id="UP000825123"/>
    </source>
</evidence>
<gene>
    <name evidence="8" type="ORF">KN1_23590</name>
</gene>
<reference evidence="8 9" key="1">
    <citation type="submission" date="2021-04" db="EMBL/GenBank/DDBJ databases">
        <title>Complete genome sequence of Stygiolobus sp. KN-1.</title>
        <authorList>
            <person name="Nakamura K."/>
            <person name="Sakai H."/>
            <person name="Kurosawa N."/>
        </authorList>
    </citation>
    <scope>NUCLEOTIDE SEQUENCE [LARGE SCALE GENOMIC DNA]</scope>
    <source>
        <strain evidence="8 9">KN-1</strain>
    </source>
</reference>
<keyword evidence="9" id="KW-1185">Reference proteome</keyword>
<keyword evidence="8" id="KW-0723">Serine/threonine-protein kinase</keyword>
<keyword evidence="6" id="KW-0472">Membrane</keyword>
<feature type="transmembrane region" description="Helical" evidence="6">
    <location>
        <begin position="52"/>
        <end position="71"/>
    </location>
</feature>
<dbReference type="Gene3D" id="1.10.510.10">
    <property type="entry name" value="Transferase(Phosphotransferase) domain 1"/>
    <property type="match status" value="1"/>
</dbReference>
<dbReference type="GO" id="GO:0004674">
    <property type="term" value="F:protein serine/threonine kinase activity"/>
    <property type="evidence" value="ECO:0007669"/>
    <property type="project" value="UniProtKB-KW"/>
</dbReference>
<accession>A0A8D5U8U1</accession>
<sequence>MTYYNKRLLKASIIDIFASILLLVLFHGVSIVYVVILLASSLFSLLASFNRTITAIPFILSLTVPLALVFFSGNLNLLSIPYLIPVFLILLGLPGLAVPCVWEVIMIAGSLITYELSSFSPTMGQLSLPFLLSSFTTLAFANIVAASGKGYPIVIVQRGIPSGSQWEIEVNGVVKKVNGQKLVLEEKKVEFRVCPSYAQGKYFLPDRTSGVVKEGRKAVISFTPSDTLPYDRYPHCFATFFATGLPSNIQWSINVGGYEYVSSNPSSPILVPILGSKDAQWKAKEIKIGEVIFKPTIENGVINRGDRITINYTSVVEPKKPLQLPSLDKWDPKVWVGNDIYGYNVVSVLGIGGNGYVLKSEKDGVAYAIKVLSMRNDPSQTRIISASSFDDLFRESENLKELSKNPRFVRIYGIYVDINNITSALKGNSEAYFKYPPAIIMEFMEGGTAADLAKTNLVYSPQWPLIVKNIIREISLALNFLHKNGYVHLDVKPQNIFFTKKLGSSPDEVLKVLSVVGNVKLGDLGSAVKVGQRFNQATPAYSPPEQIEAIILGRGASPSMDVFALGITAYYLLTLRNDNPAIAYLNHASDLYISGRINEALNYINQARSALASWRLQLPPNVPQELVTVIYGCVNPDYTKRYTSEQIASILSK</sequence>
<organism evidence="8 9">
    <name type="scientific">Stygiolobus caldivivus</name>
    <dbReference type="NCBI Taxonomy" id="2824673"/>
    <lineage>
        <taxon>Archaea</taxon>
        <taxon>Thermoproteota</taxon>
        <taxon>Thermoprotei</taxon>
        <taxon>Sulfolobales</taxon>
        <taxon>Sulfolobaceae</taxon>
        <taxon>Stygiolobus</taxon>
    </lineage>
</organism>
<dbReference type="InterPro" id="IPR008271">
    <property type="entry name" value="Ser/Thr_kinase_AS"/>
</dbReference>
<dbReference type="CDD" id="cd14014">
    <property type="entry name" value="STKc_PknB_like"/>
    <property type="match status" value="1"/>
</dbReference>
<evidence type="ECO:0000256" key="4">
    <source>
        <dbReference type="ARBA" id="ARBA00022840"/>
    </source>
</evidence>
<name>A0A8D5U8U1_9CREN</name>
<dbReference type="GO" id="GO:0005737">
    <property type="term" value="C:cytoplasm"/>
    <property type="evidence" value="ECO:0007669"/>
    <property type="project" value="TreeGrafter"/>
</dbReference>
<dbReference type="InterPro" id="IPR000719">
    <property type="entry name" value="Prot_kinase_dom"/>
</dbReference>
<evidence type="ECO:0000256" key="6">
    <source>
        <dbReference type="SAM" id="Phobius"/>
    </source>
</evidence>
<feature type="domain" description="Protein kinase" evidence="7">
    <location>
        <begin position="343"/>
        <end position="650"/>
    </location>
</feature>
<evidence type="ECO:0000256" key="5">
    <source>
        <dbReference type="ARBA" id="ARBA00037982"/>
    </source>
</evidence>
<dbReference type="GO" id="GO:0005524">
    <property type="term" value="F:ATP binding"/>
    <property type="evidence" value="ECO:0007669"/>
    <property type="project" value="UniProtKB-KW"/>
</dbReference>
<keyword evidence="3 8" id="KW-0418">Kinase</keyword>
<keyword evidence="4" id="KW-0067">ATP-binding</keyword>
<dbReference type="InterPro" id="IPR050339">
    <property type="entry name" value="CC_SR_Kinase"/>
</dbReference>
<keyword evidence="2" id="KW-0547">Nucleotide-binding</keyword>
<dbReference type="GeneID" id="66164089"/>
<dbReference type="SMART" id="SM00220">
    <property type="entry name" value="S_TKc"/>
    <property type="match status" value="1"/>
</dbReference>
<protein>
    <submittedName>
        <fullName evidence="8">Serine/threonine protein kinase</fullName>
    </submittedName>
</protein>
<dbReference type="PROSITE" id="PS00108">
    <property type="entry name" value="PROTEIN_KINASE_ST"/>
    <property type="match status" value="1"/>
</dbReference>
<comment type="similarity">
    <text evidence="5">Belongs to the protein kinase superfamily. Ser/Thr protein kinase family. GCN2 subfamily.</text>
</comment>
<proteinExistence type="inferred from homology"/>
<feature type="transmembrane region" description="Helical" evidence="6">
    <location>
        <begin position="20"/>
        <end position="46"/>
    </location>
</feature>
<evidence type="ECO:0000259" key="7">
    <source>
        <dbReference type="SMART" id="SM00220"/>
    </source>
</evidence>
<dbReference type="InterPro" id="IPR017441">
    <property type="entry name" value="Protein_kinase_ATP_BS"/>
</dbReference>
<dbReference type="Pfam" id="PF00069">
    <property type="entry name" value="Pkinase"/>
    <property type="match status" value="1"/>
</dbReference>
<evidence type="ECO:0000256" key="2">
    <source>
        <dbReference type="ARBA" id="ARBA00022741"/>
    </source>
</evidence>
<keyword evidence="6" id="KW-1133">Transmembrane helix</keyword>
<evidence type="ECO:0000313" key="8">
    <source>
        <dbReference type="EMBL" id="BCU71062.1"/>
    </source>
</evidence>
<dbReference type="KEGG" id="csty:KN1_23590"/>
<dbReference type="InterPro" id="IPR011009">
    <property type="entry name" value="Kinase-like_dom_sf"/>
</dbReference>
<dbReference type="EMBL" id="AP024597">
    <property type="protein sequence ID" value="BCU71062.1"/>
    <property type="molecule type" value="Genomic_DNA"/>
</dbReference>
<keyword evidence="6" id="KW-0812">Transmembrane</keyword>